<dbReference type="AlphaFoldDB" id="A0A4P9VRG2"/>
<accession>A0A4P9VRG2</accession>
<proteinExistence type="predicted"/>
<protein>
    <submittedName>
        <fullName evidence="1">Uncharacterized protein</fullName>
    </submittedName>
</protein>
<keyword evidence="2" id="KW-1185">Reference proteome</keyword>
<sequence>MPLLKIVQYTVDNKLRLLAIESAIQGRIYGVFGGCFADFGHGALKSGFGFKGKFICDRPGY</sequence>
<comment type="caution">
    <text evidence="1">The sequence shown here is derived from an EMBL/GenBank/DDBJ whole genome shotgun (WGS) entry which is preliminary data.</text>
</comment>
<organism evidence="1 2">
    <name type="scientific">Zooshikella ganghwensis</name>
    <dbReference type="NCBI Taxonomy" id="202772"/>
    <lineage>
        <taxon>Bacteria</taxon>
        <taxon>Pseudomonadati</taxon>
        <taxon>Pseudomonadota</taxon>
        <taxon>Gammaproteobacteria</taxon>
        <taxon>Oceanospirillales</taxon>
        <taxon>Zooshikellaceae</taxon>
        <taxon>Zooshikella</taxon>
    </lineage>
</organism>
<gene>
    <name evidence="1" type="ORF">B9G39_19070</name>
</gene>
<name>A0A4P9VRG2_9GAMM</name>
<evidence type="ECO:0000313" key="2">
    <source>
        <dbReference type="Proteomes" id="UP000257039"/>
    </source>
</evidence>
<reference evidence="1 2" key="1">
    <citation type="submission" date="2017-04" db="EMBL/GenBank/DDBJ databases">
        <title>Draft genome sequence of Zooshikella ganghwensis VG4 isolated from Red Sea sediments.</title>
        <authorList>
            <person name="Rehman Z."/>
            <person name="Alam I."/>
            <person name="Kamau A."/>
            <person name="Bajic V."/>
            <person name="Leiknes T."/>
        </authorList>
    </citation>
    <scope>NUCLEOTIDE SEQUENCE [LARGE SCALE GENOMIC DNA]</scope>
    <source>
        <strain evidence="1 2">VG4</strain>
    </source>
</reference>
<evidence type="ECO:0000313" key="1">
    <source>
        <dbReference type="EMBL" id="RDH45379.1"/>
    </source>
</evidence>
<dbReference type="Proteomes" id="UP000257039">
    <property type="component" value="Unassembled WGS sequence"/>
</dbReference>
<dbReference type="EMBL" id="NDXW01000001">
    <property type="protein sequence ID" value="RDH45379.1"/>
    <property type="molecule type" value="Genomic_DNA"/>
</dbReference>